<keyword evidence="1" id="KW-1133">Transmembrane helix</keyword>
<dbReference type="PANTHER" id="PTHR45527">
    <property type="entry name" value="NONRIBOSOMAL PEPTIDE SYNTHETASE"/>
    <property type="match status" value="1"/>
</dbReference>
<dbReference type="InterPro" id="IPR012728">
    <property type="entry name" value="Pls/PosA_C"/>
</dbReference>
<feature type="transmembrane region" description="Helical" evidence="1">
    <location>
        <begin position="909"/>
        <end position="933"/>
    </location>
</feature>
<dbReference type="OrthoDB" id="2472181at2"/>
<feature type="transmembrane region" description="Helical" evidence="1">
    <location>
        <begin position="1158"/>
        <end position="1178"/>
    </location>
</feature>
<dbReference type="Pfam" id="PF00501">
    <property type="entry name" value="AMP-binding"/>
    <property type="match status" value="1"/>
</dbReference>
<dbReference type="SUPFAM" id="SSF47336">
    <property type="entry name" value="ACP-like"/>
    <property type="match status" value="1"/>
</dbReference>
<dbReference type="Gene3D" id="3.40.50.12780">
    <property type="entry name" value="N-terminal domain of ligase-like"/>
    <property type="match status" value="1"/>
</dbReference>
<dbReference type="InterPro" id="IPR020845">
    <property type="entry name" value="AMP-binding_CS"/>
</dbReference>
<keyword evidence="4" id="KW-1185">Reference proteome</keyword>
<dbReference type="InterPro" id="IPR042099">
    <property type="entry name" value="ANL_N_sf"/>
</dbReference>
<dbReference type="NCBIfam" id="TIGR01733">
    <property type="entry name" value="AA-adenyl-dom"/>
    <property type="match status" value="1"/>
</dbReference>
<gene>
    <name evidence="3" type="ORF">E2F48_06865</name>
</gene>
<dbReference type="PROSITE" id="PS00455">
    <property type="entry name" value="AMP_BINDING"/>
    <property type="match status" value="1"/>
</dbReference>
<dbReference type="NCBIfam" id="TIGR02353">
    <property type="entry name" value="NRPS_term_dom"/>
    <property type="match status" value="1"/>
</dbReference>
<protein>
    <submittedName>
        <fullName evidence="3">Amino acid adenylation domain-containing protein</fullName>
    </submittedName>
</protein>
<dbReference type="Pfam" id="PF13193">
    <property type="entry name" value="AMP-binding_C"/>
    <property type="match status" value="1"/>
</dbReference>
<dbReference type="InterPro" id="IPR036736">
    <property type="entry name" value="ACP-like_sf"/>
</dbReference>
<organism evidence="3 4">
    <name type="scientific">Arthrobacter crusticola</name>
    <dbReference type="NCBI Taxonomy" id="2547960"/>
    <lineage>
        <taxon>Bacteria</taxon>
        <taxon>Bacillati</taxon>
        <taxon>Actinomycetota</taxon>
        <taxon>Actinomycetes</taxon>
        <taxon>Micrococcales</taxon>
        <taxon>Micrococcaceae</taxon>
        <taxon>Arthrobacter</taxon>
    </lineage>
</organism>
<dbReference type="PROSITE" id="PS50075">
    <property type="entry name" value="CARRIER"/>
    <property type="match status" value="1"/>
</dbReference>
<name>A0A4R5U0Q9_9MICC</name>
<dbReference type="Gene3D" id="2.160.10.10">
    <property type="entry name" value="Hexapeptide repeat proteins"/>
    <property type="match status" value="2"/>
</dbReference>
<feature type="domain" description="Carrier" evidence="2">
    <location>
        <begin position="535"/>
        <end position="612"/>
    </location>
</feature>
<feature type="transmembrane region" description="Helical" evidence="1">
    <location>
        <begin position="634"/>
        <end position="661"/>
    </location>
</feature>
<dbReference type="InterPro" id="IPR025110">
    <property type="entry name" value="AMP-bd_C"/>
</dbReference>
<dbReference type="InterPro" id="IPR045851">
    <property type="entry name" value="AMP-bd_C_sf"/>
</dbReference>
<evidence type="ECO:0000313" key="3">
    <source>
        <dbReference type="EMBL" id="TDK27081.1"/>
    </source>
</evidence>
<proteinExistence type="predicted"/>
<dbReference type="CDD" id="cd05930">
    <property type="entry name" value="A_NRPS"/>
    <property type="match status" value="1"/>
</dbReference>
<keyword evidence="1" id="KW-0472">Membrane</keyword>
<dbReference type="Pfam" id="PF00550">
    <property type="entry name" value="PP-binding"/>
    <property type="match status" value="1"/>
</dbReference>
<accession>A0A4R5U0Q9</accession>
<comment type="caution">
    <text evidence="3">The sequence shown here is derived from an EMBL/GenBank/DDBJ whole genome shotgun (WGS) entry which is preliminary data.</text>
</comment>
<dbReference type="Gene3D" id="3.30.300.30">
    <property type="match status" value="1"/>
</dbReference>
<dbReference type="InterPro" id="IPR000873">
    <property type="entry name" value="AMP-dep_synth/lig_dom"/>
</dbReference>
<keyword evidence="1" id="KW-0812">Transmembrane</keyword>
<evidence type="ECO:0000313" key="4">
    <source>
        <dbReference type="Proteomes" id="UP000295411"/>
    </source>
</evidence>
<evidence type="ECO:0000259" key="2">
    <source>
        <dbReference type="PROSITE" id="PS50075"/>
    </source>
</evidence>
<dbReference type="SUPFAM" id="SSF56801">
    <property type="entry name" value="Acetyl-CoA synthetase-like"/>
    <property type="match status" value="1"/>
</dbReference>
<dbReference type="Gene3D" id="1.10.1200.10">
    <property type="entry name" value="ACP-like"/>
    <property type="match status" value="1"/>
</dbReference>
<dbReference type="GO" id="GO:0043041">
    <property type="term" value="P:amino acid activation for nonribosomal peptide biosynthetic process"/>
    <property type="evidence" value="ECO:0007669"/>
    <property type="project" value="TreeGrafter"/>
</dbReference>
<dbReference type="InterPro" id="IPR010071">
    <property type="entry name" value="AA_adenyl_dom"/>
</dbReference>
<feature type="transmembrane region" description="Helical" evidence="1">
    <location>
        <begin position="673"/>
        <end position="693"/>
    </location>
</feature>
<dbReference type="GO" id="GO:0031177">
    <property type="term" value="F:phosphopantetheine binding"/>
    <property type="evidence" value="ECO:0007669"/>
    <property type="project" value="TreeGrafter"/>
</dbReference>
<dbReference type="GO" id="GO:0005737">
    <property type="term" value="C:cytoplasm"/>
    <property type="evidence" value="ECO:0007669"/>
    <property type="project" value="TreeGrafter"/>
</dbReference>
<dbReference type="SUPFAM" id="SSF51161">
    <property type="entry name" value="Trimeric LpxA-like enzymes"/>
    <property type="match status" value="3"/>
</dbReference>
<sequence>MDDVHARTLTRPEQGVRWAPGERLNHLFEDRCDRLRREGKSGQLAVDADDVALTYDELDGRANQLARHLLSHGARSGDRIALLFDLPWRSYVGMLAVLKIGAAYVPLDPGFPPDRLKYILDDANVALVVSLAHLGELVPEGRRTVFLDAEQARIDALESSRLDTVLGAEGAGELAYIIYTSGSTGRPKGVAIEHASICNFVRVAADTYGVVPTDRFYQGMTIAFDFSVEEIWVPWMAGATLVPKPRGSSLLGADLADFLHAKHVTAMCCVPTLLATIDDDLPELRFLLVSGEACPRDLIARWHRPGRRFLNVYGPTEATVTATWAVADPHQPVTLGVPLPTYSAVILDPHEPREVPRGEVGEIALAGIGLAKGYVNRQDLTDRAFIPDFLNLANNPSGRIYRTGDLGRFTEEGQIDYLGRIDTQVKIRGYRIELTEIESVLLQVSGIAQAVVTTYESSPGNTELAAYYSLRRDTEAVDKSMILEVLRERLPGYMVPAYLDRLDVIPMLTSGKADRKSLPAPVNKLSAVSNGTYTAPVTAAEEILADVLAEVLQVEKVSTTDHFFNDLGANSLLLAHFSARLRKDGRVPPVPMREIYLKPTIMDLAASLGAPTGATAAHLVQPDSPAPAPASTASYVLCGVLQALFFLGSTFAASFLLLAGFRYASGADTLGEVLLRSFLFGTVTFLAFCLLPIAAKWLLIGRWKVQEIPVWTLGYVRFWLVKVLIRNSPLRMFVGTPVYALYLRALGAKVGRNVAIFASAVPVCTDLITIGDGTVIRKDAAFSGYRAHRGRIQTGAVTIGADVVIGEAAILDIGSSIGDGSQLGHGSSLYASQSIPPNERWHGSPAQPTTTDYRAVAPADCSPRRRITYGTFAVINRVFLVAPLGLAALSTFIPVYMSSDKRDHADLMFYVEALAVSFIIFFGAVVTGLLLLATVPRLLNLFLTPGKVYPLYSLPYMLQQAIAGMTNLRFYMELTGDSSLIVHYLRLLGYKQPGLVQTGSNFGVALKHESPFAATIGSGTMVADGLSIMNADFSNSSFKVSPTSIGSRSFFGNNIVYPSAGRTGDNCLLATKVMVPVDGPVREGVGLLGSPAFEIPRSVRRDSEFKAIRPEELKTQLRAKNNHNGLTIWFFLISRWIYTFVALVIASFGVALHTIFDVLAVAACFTALLLFTTFYFILIERASLGFRRLNPLFCSIYDRRFWRHERFWKLSGTTYLEFFNGTPFKNLVWRMLGVRVGRRVFDDGCSIPEKTIVSIGDDCTLNALSTIQCHSMEDGAFKVEGITIGAGCTVGVNGFIHYGVTMGDGAVLEPDSFLMKGEDLPAGSRFGGNPAQELTRSAVGLPSAAKTRTHPLEEGNIPYLG</sequence>
<dbReference type="PANTHER" id="PTHR45527:SF1">
    <property type="entry name" value="FATTY ACID SYNTHASE"/>
    <property type="match status" value="1"/>
</dbReference>
<dbReference type="EMBL" id="SMTK01000002">
    <property type="protein sequence ID" value="TDK27081.1"/>
    <property type="molecule type" value="Genomic_DNA"/>
</dbReference>
<feature type="transmembrane region" description="Helical" evidence="1">
    <location>
        <begin position="874"/>
        <end position="897"/>
    </location>
</feature>
<dbReference type="InterPro" id="IPR009081">
    <property type="entry name" value="PP-bd_ACP"/>
</dbReference>
<feature type="transmembrane region" description="Helical" evidence="1">
    <location>
        <begin position="1126"/>
        <end position="1152"/>
    </location>
</feature>
<dbReference type="GO" id="GO:0044550">
    <property type="term" value="P:secondary metabolite biosynthetic process"/>
    <property type="evidence" value="ECO:0007669"/>
    <property type="project" value="TreeGrafter"/>
</dbReference>
<dbReference type="InterPro" id="IPR011004">
    <property type="entry name" value="Trimer_LpxA-like_sf"/>
</dbReference>
<evidence type="ECO:0000256" key="1">
    <source>
        <dbReference type="SAM" id="Phobius"/>
    </source>
</evidence>
<reference evidence="3 4" key="1">
    <citation type="submission" date="2019-03" db="EMBL/GenBank/DDBJ databases">
        <title>Arthrobacter sp. nov., an bacterium isolated from biocrust in Mu Us Desert.</title>
        <authorList>
            <person name="Lixiong L."/>
        </authorList>
    </citation>
    <scope>NUCLEOTIDE SEQUENCE [LARGE SCALE GENOMIC DNA]</scope>
    <source>
        <strain evidence="3 4">SLN-3</strain>
    </source>
</reference>
<dbReference type="Proteomes" id="UP000295411">
    <property type="component" value="Unassembled WGS sequence"/>
</dbReference>